<gene>
    <name evidence="1" type="ORF">COX00_03770</name>
</gene>
<evidence type="ECO:0000313" key="1">
    <source>
        <dbReference type="EMBL" id="PIP60340.1"/>
    </source>
</evidence>
<comment type="caution">
    <text evidence="1">The sequence shown here is derived from an EMBL/GenBank/DDBJ whole genome shotgun (WGS) entry which is preliminary data.</text>
</comment>
<reference evidence="1 2" key="1">
    <citation type="submission" date="2017-09" db="EMBL/GenBank/DDBJ databases">
        <title>Depth-based differentiation of microbial function through sediment-hosted aquifers and enrichment of novel symbionts in the deep terrestrial subsurface.</title>
        <authorList>
            <person name="Probst A.J."/>
            <person name="Ladd B."/>
            <person name="Jarett J.K."/>
            <person name="Geller-Mcgrath D.E."/>
            <person name="Sieber C.M."/>
            <person name="Emerson J.B."/>
            <person name="Anantharaman K."/>
            <person name="Thomas B.C."/>
            <person name="Malmstrom R."/>
            <person name="Stieglmeier M."/>
            <person name="Klingl A."/>
            <person name="Woyke T."/>
            <person name="Ryan C.M."/>
            <person name="Banfield J.F."/>
        </authorList>
    </citation>
    <scope>NUCLEOTIDE SEQUENCE [LARGE SCALE GENOMIC DNA]</scope>
    <source>
        <strain evidence="1">CG22_combo_CG10-13_8_21_14_all_47_17</strain>
    </source>
</reference>
<organism evidence="1 2">
    <name type="scientific">Candidatus Uhrbacteria bacterium CG22_combo_CG10-13_8_21_14_all_47_17</name>
    <dbReference type="NCBI Taxonomy" id="1975041"/>
    <lineage>
        <taxon>Bacteria</taxon>
        <taxon>Candidatus Uhriibacteriota</taxon>
    </lineage>
</organism>
<protein>
    <submittedName>
        <fullName evidence="1">Uncharacterized protein</fullName>
    </submittedName>
</protein>
<dbReference type="AlphaFoldDB" id="A0A2H0BTG0"/>
<accession>A0A2H0BTG0</accession>
<proteinExistence type="predicted"/>
<dbReference type="Gene3D" id="3.90.20.10">
    <property type="match status" value="1"/>
</dbReference>
<evidence type="ECO:0000313" key="2">
    <source>
        <dbReference type="Proteomes" id="UP000231581"/>
    </source>
</evidence>
<dbReference type="EMBL" id="PCSZ01000069">
    <property type="protein sequence ID" value="PIP60340.1"/>
    <property type="molecule type" value="Genomic_DNA"/>
</dbReference>
<dbReference type="Proteomes" id="UP000231581">
    <property type="component" value="Unassembled WGS sequence"/>
</dbReference>
<name>A0A2H0BTG0_9BACT</name>
<sequence>MNMKTHPNDASNYEVIEQVVHAVNSLAARFDDMTDAMHLFADSVDKRFNSVDKRFDKIESEMVTKTELSFAFNKFKTTMVTKGYLDDKLAEHHSELVQWTRSEIARSVK</sequence>